<dbReference type="InterPro" id="IPR006680">
    <property type="entry name" value="Amidohydro-rel"/>
</dbReference>
<comment type="caution">
    <text evidence="3">The sequence shown here is derived from an EMBL/GenBank/DDBJ whole genome shotgun (WGS) entry which is preliminary data.</text>
</comment>
<evidence type="ECO:0000259" key="2">
    <source>
        <dbReference type="Pfam" id="PF04909"/>
    </source>
</evidence>
<evidence type="ECO:0000313" key="4">
    <source>
        <dbReference type="Proteomes" id="UP001620409"/>
    </source>
</evidence>
<comment type="similarity">
    <text evidence="1">Belongs to the metallo-dependent hydrolases superfamily.</text>
</comment>
<gene>
    <name evidence="3" type="ORF">ISP18_01715</name>
</gene>
<dbReference type="SUPFAM" id="SSF51556">
    <property type="entry name" value="Metallo-dependent hydrolases"/>
    <property type="match status" value="1"/>
</dbReference>
<organism evidence="3 4">
    <name type="scientific">Dyella humi</name>
    <dbReference type="NCBI Taxonomy" id="1770547"/>
    <lineage>
        <taxon>Bacteria</taxon>
        <taxon>Pseudomonadati</taxon>
        <taxon>Pseudomonadota</taxon>
        <taxon>Gammaproteobacteria</taxon>
        <taxon>Lysobacterales</taxon>
        <taxon>Rhodanobacteraceae</taxon>
        <taxon>Dyella</taxon>
    </lineage>
</organism>
<evidence type="ECO:0000313" key="3">
    <source>
        <dbReference type="EMBL" id="MFK2853313.1"/>
    </source>
</evidence>
<evidence type="ECO:0000256" key="1">
    <source>
        <dbReference type="ARBA" id="ARBA00038310"/>
    </source>
</evidence>
<dbReference type="EMBL" id="JADIKI010000021">
    <property type="protein sequence ID" value="MFK2853313.1"/>
    <property type="molecule type" value="Genomic_DNA"/>
</dbReference>
<reference evidence="3 4" key="1">
    <citation type="submission" date="2020-10" db="EMBL/GenBank/DDBJ databases">
        <title>Phylogeny of dyella-like bacteria.</title>
        <authorList>
            <person name="Fu J."/>
        </authorList>
    </citation>
    <scope>NUCLEOTIDE SEQUENCE [LARGE SCALE GENOMIC DNA]</scope>
    <source>
        <strain evidence="3 4">DHG40</strain>
    </source>
</reference>
<dbReference type="PANTHER" id="PTHR43569">
    <property type="entry name" value="AMIDOHYDROLASE"/>
    <property type="match status" value="1"/>
</dbReference>
<dbReference type="Gene3D" id="3.20.20.140">
    <property type="entry name" value="Metal-dependent hydrolases"/>
    <property type="match status" value="1"/>
</dbReference>
<name>A0ABW8IDS0_9GAMM</name>
<dbReference type="RefSeq" id="WP_380016427.1">
    <property type="nucleotide sequence ID" value="NZ_JADIKI010000021.1"/>
</dbReference>
<accession>A0ABW8IDS0</accession>
<proteinExistence type="inferred from homology"/>
<sequence>MIIVDAHQHYWQPARGDYSWLAQAPVSLQRAFLPTDLRAQRKAAGVHYSVLVQAAATEEETHYLFELAQEDDAVAAVVGWVDMEAGDVGARIDALIRDGRGLLRGFRPMAQDLADPDWLARPSLDRAFDCIQDCGLTFDALVDMRQLPALLRRLRRHPQLNIVLDHAGKPAIGDGRFDQWTSWIDELAQHSQLHCKLSGLLTLLGEPVHEDAIEPYVADLFSHFGPERLMWGSDWPVLTTHADYEHWLHVAMSLTERYAAGSQAEVFAANAVRFYALDIDLQNQGVRRDLTHHAM</sequence>
<dbReference type="InterPro" id="IPR032466">
    <property type="entry name" value="Metal_Hydrolase"/>
</dbReference>
<dbReference type="InterPro" id="IPR052350">
    <property type="entry name" value="Metallo-dep_Lactonases"/>
</dbReference>
<dbReference type="Proteomes" id="UP001620409">
    <property type="component" value="Unassembled WGS sequence"/>
</dbReference>
<dbReference type="PANTHER" id="PTHR43569:SF2">
    <property type="entry name" value="AMIDOHYDROLASE-RELATED DOMAIN-CONTAINING PROTEIN"/>
    <property type="match status" value="1"/>
</dbReference>
<dbReference type="Pfam" id="PF04909">
    <property type="entry name" value="Amidohydro_2"/>
    <property type="match status" value="1"/>
</dbReference>
<protein>
    <submittedName>
        <fullName evidence="3">Amidohydrolase family protein</fullName>
    </submittedName>
</protein>
<feature type="domain" description="Amidohydrolase-related" evidence="2">
    <location>
        <begin position="4"/>
        <end position="276"/>
    </location>
</feature>
<keyword evidence="4" id="KW-1185">Reference proteome</keyword>